<sequence>MLVGLALVVAWIGALLALGSREKRISPLRVVGIAVLAACAFGFAHIFVADALAGRLAVKGFLNFVALSYEEHAGAGALGAIVCWPLYALLGAWGAGIAMVFIALMDLVLMQKISVSEFAGHVREHVREYRAAPRPERRERSADPPVMGSLYIENVNGGRRNRRAVEEESILSPISASIPSSTPGGQEARERTRARAARESVPRGGEEEMEIPRVTPFAPEKRRESEEAPREHKPQAREEKPAVPAAPLPKIEPVPIELKDDEEEPAAQAPAPSGAGAAGSEPAAADGGEAEEYSYPPIELLAPVKPSAAQDSRDADAAKAQRLEETLRSFGVETRLTGVAHGPAVTRFELKPAPGIKVSRITSLADDIALNLAAMSVRIEAPIPGKDAVGVEVPNEERENVQLREVLESPEARRNPSRLAVGLGKDNTGRFVIADIAKMPHALIAGATGSGKSVCINSIICSILYRASPAEVRLILIDPKVVELSVYNEIPHLLVPVVTDPRKAASALQWAVCEMTDRYKKFAARGVRGIKGYNAALPEGESPMPQIVIIIDELADLMLVAPGEVEDSIQRLTQLARAAGIHLVIATQRPSVNVITGVIKANIPVRIAFQVASQVDSRTILDAAGAEKLLGNGDMLFATSTTHRVRVQGAWVSDDEVQKITHYLAEHHEAEYNHDVIEHMENAELSDAEREEASEEYDELLPKAIEIVIDAGQASISMLQRKMKIGYARAGRLIDDMAARGIVSPSEGAKPREVLMTREQFQQMFGE</sequence>
<feature type="compositionally biased region" description="Basic and acidic residues" evidence="6">
    <location>
        <begin position="219"/>
        <end position="241"/>
    </location>
</feature>
<dbReference type="Pfam" id="PF17854">
    <property type="entry name" value="FtsK_alpha"/>
    <property type="match status" value="1"/>
</dbReference>
<dbReference type="InterPro" id="IPR002543">
    <property type="entry name" value="FtsK_dom"/>
</dbReference>
<dbReference type="Gene3D" id="3.30.980.40">
    <property type="match status" value="1"/>
</dbReference>
<evidence type="ECO:0000256" key="4">
    <source>
        <dbReference type="ARBA" id="ARBA00023125"/>
    </source>
</evidence>
<evidence type="ECO:0000256" key="1">
    <source>
        <dbReference type="ARBA" id="ARBA00006474"/>
    </source>
</evidence>
<dbReference type="Gene3D" id="1.10.10.10">
    <property type="entry name" value="Winged helix-like DNA-binding domain superfamily/Winged helix DNA-binding domain"/>
    <property type="match status" value="1"/>
</dbReference>
<dbReference type="InterPro" id="IPR027417">
    <property type="entry name" value="P-loop_NTPase"/>
</dbReference>
<evidence type="ECO:0000313" key="10">
    <source>
        <dbReference type="Proteomes" id="UP000824140"/>
    </source>
</evidence>
<organism evidence="9 10">
    <name type="scientific">Candidatus Alectryocaccomicrobium excrementavium</name>
    <dbReference type="NCBI Taxonomy" id="2840668"/>
    <lineage>
        <taxon>Bacteria</taxon>
        <taxon>Bacillati</taxon>
        <taxon>Bacillota</taxon>
        <taxon>Clostridia</taxon>
        <taxon>Candidatus Alectryocaccomicrobium</taxon>
    </lineage>
</organism>
<gene>
    <name evidence="9" type="ORF">IAA84_02410</name>
</gene>
<dbReference type="GO" id="GO:0005524">
    <property type="term" value="F:ATP binding"/>
    <property type="evidence" value="ECO:0007669"/>
    <property type="project" value="UniProtKB-UniRule"/>
</dbReference>
<feature type="compositionally biased region" description="Low complexity" evidence="6">
    <location>
        <begin position="266"/>
        <end position="287"/>
    </location>
</feature>
<evidence type="ECO:0000256" key="3">
    <source>
        <dbReference type="ARBA" id="ARBA00022840"/>
    </source>
</evidence>
<dbReference type="Pfam" id="PF01580">
    <property type="entry name" value="FtsK_SpoIIIE"/>
    <property type="match status" value="1"/>
</dbReference>
<dbReference type="CDD" id="cd01127">
    <property type="entry name" value="TrwB_TraG_TraD_VirD4"/>
    <property type="match status" value="1"/>
</dbReference>
<dbReference type="InterPro" id="IPR050206">
    <property type="entry name" value="FtsK/SpoIIIE/SftA"/>
</dbReference>
<evidence type="ECO:0000256" key="2">
    <source>
        <dbReference type="ARBA" id="ARBA00022741"/>
    </source>
</evidence>
<dbReference type="AlphaFoldDB" id="A0A9D1FYP1"/>
<evidence type="ECO:0000256" key="6">
    <source>
        <dbReference type="SAM" id="MobiDB-lite"/>
    </source>
</evidence>
<keyword evidence="3 5" id="KW-0067">ATP-binding</keyword>
<feature type="domain" description="FtsK" evidence="8">
    <location>
        <begin position="429"/>
        <end position="618"/>
    </location>
</feature>
<feature type="transmembrane region" description="Helical" evidence="7">
    <location>
        <begin position="87"/>
        <end position="109"/>
    </location>
</feature>
<dbReference type="InterPro" id="IPR003593">
    <property type="entry name" value="AAA+_ATPase"/>
</dbReference>
<keyword evidence="7" id="KW-0472">Membrane</keyword>
<dbReference type="SMART" id="SM00843">
    <property type="entry name" value="Ftsk_gamma"/>
    <property type="match status" value="1"/>
</dbReference>
<dbReference type="InterPro" id="IPR036390">
    <property type="entry name" value="WH_DNA-bd_sf"/>
</dbReference>
<keyword evidence="7" id="KW-1133">Transmembrane helix</keyword>
<dbReference type="PANTHER" id="PTHR22683">
    <property type="entry name" value="SPORULATION PROTEIN RELATED"/>
    <property type="match status" value="1"/>
</dbReference>
<dbReference type="PANTHER" id="PTHR22683:SF41">
    <property type="entry name" value="DNA TRANSLOCASE FTSK"/>
    <property type="match status" value="1"/>
</dbReference>
<dbReference type="SUPFAM" id="SSF46785">
    <property type="entry name" value="Winged helix' DNA-binding domain"/>
    <property type="match status" value="1"/>
</dbReference>
<keyword evidence="4" id="KW-0238">DNA-binding</keyword>
<evidence type="ECO:0000313" key="9">
    <source>
        <dbReference type="EMBL" id="HIS91849.1"/>
    </source>
</evidence>
<proteinExistence type="inferred from homology"/>
<evidence type="ECO:0000256" key="5">
    <source>
        <dbReference type="PROSITE-ProRule" id="PRU00289"/>
    </source>
</evidence>
<keyword evidence="2 5" id="KW-0547">Nucleotide-binding</keyword>
<feature type="binding site" evidence="5">
    <location>
        <begin position="446"/>
        <end position="453"/>
    </location>
    <ligand>
        <name>ATP</name>
        <dbReference type="ChEBI" id="CHEBI:30616"/>
    </ligand>
</feature>
<dbReference type="Proteomes" id="UP000824140">
    <property type="component" value="Unassembled WGS sequence"/>
</dbReference>
<reference evidence="9" key="2">
    <citation type="journal article" date="2021" name="PeerJ">
        <title>Extensive microbial diversity within the chicken gut microbiome revealed by metagenomics and culture.</title>
        <authorList>
            <person name="Gilroy R."/>
            <person name="Ravi A."/>
            <person name="Getino M."/>
            <person name="Pursley I."/>
            <person name="Horton D.L."/>
            <person name="Alikhan N.F."/>
            <person name="Baker D."/>
            <person name="Gharbi K."/>
            <person name="Hall N."/>
            <person name="Watson M."/>
            <person name="Adriaenssens E.M."/>
            <person name="Foster-Nyarko E."/>
            <person name="Jarju S."/>
            <person name="Secka A."/>
            <person name="Antonio M."/>
            <person name="Oren A."/>
            <person name="Chaudhuri R.R."/>
            <person name="La Ragione R."/>
            <person name="Hildebrand F."/>
            <person name="Pallen M.J."/>
        </authorList>
    </citation>
    <scope>NUCLEOTIDE SEQUENCE</scope>
    <source>
        <strain evidence="9">13766</strain>
    </source>
</reference>
<feature type="compositionally biased region" description="Low complexity" evidence="6">
    <location>
        <begin position="170"/>
        <end position="183"/>
    </location>
</feature>
<dbReference type="InterPro" id="IPR041027">
    <property type="entry name" value="FtsK_alpha"/>
</dbReference>
<evidence type="ECO:0000259" key="8">
    <source>
        <dbReference type="PROSITE" id="PS50901"/>
    </source>
</evidence>
<dbReference type="PROSITE" id="PS50901">
    <property type="entry name" value="FTSK"/>
    <property type="match status" value="1"/>
</dbReference>
<protein>
    <submittedName>
        <fullName evidence="9">DNA translocase FtsK</fullName>
    </submittedName>
</protein>
<reference evidence="9" key="1">
    <citation type="submission" date="2020-10" db="EMBL/GenBank/DDBJ databases">
        <authorList>
            <person name="Gilroy R."/>
        </authorList>
    </citation>
    <scope>NUCLEOTIDE SEQUENCE</scope>
    <source>
        <strain evidence="9">13766</strain>
    </source>
</reference>
<dbReference type="EMBL" id="DVJN01000046">
    <property type="protein sequence ID" value="HIS91849.1"/>
    <property type="molecule type" value="Genomic_DNA"/>
</dbReference>
<comment type="caution">
    <text evidence="9">The sequence shown here is derived from an EMBL/GenBank/DDBJ whole genome shotgun (WGS) entry which is preliminary data.</text>
</comment>
<dbReference type="InterPro" id="IPR036388">
    <property type="entry name" value="WH-like_DNA-bd_sf"/>
</dbReference>
<dbReference type="GO" id="GO:0003677">
    <property type="term" value="F:DNA binding"/>
    <property type="evidence" value="ECO:0007669"/>
    <property type="project" value="UniProtKB-KW"/>
</dbReference>
<dbReference type="GO" id="GO:0016020">
    <property type="term" value="C:membrane"/>
    <property type="evidence" value="ECO:0007669"/>
    <property type="project" value="UniProtKB-SubCell"/>
</dbReference>
<dbReference type="Gene3D" id="3.40.50.300">
    <property type="entry name" value="P-loop containing nucleotide triphosphate hydrolases"/>
    <property type="match status" value="1"/>
</dbReference>
<feature type="region of interest" description="Disordered" evidence="6">
    <location>
        <begin position="167"/>
        <end position="289"/>
    </location>
</feature>
<evidence type="ECO:0000256" key="7">
    <source>
        <dbReference type="SAM" id="Phobius"/>
    </source>
</evidence>
<comment type="similarity">
    <text evidence="1">Belongs to the FtsK/SpoIIIE/SftA family.</text>
</comment>
<dbReference type="InterPro" id="IPR018541">
    <property type="entry name" value="Ftsk_gamma"/>
</dbReference>
<feature type="transmembrane region" description="Helical" evidence="7">
    <location>
        <begin position="29"/>
        <end position="49"/>
    </location>
</feature>
<keyword evidence="7" id="KW-0812">Transmembrane</keyword>
<name>A0A9D1FYP1_9FIRM</name>
<dbReference type="SMART" id="SM00382">
    <property type="entry name" value="AAA"/>
    <property type="match status" value="1"/>
</dbReference>
<feature type="compositionally biased region" description="Basic and acidic residues" evidence="6">
    <location>
        <begin position="187"/>
        <end position="206"/>
    </location>
</feature>
<dbReference type="SUPFAM" id="SSF52540">
    <property type="entry name" value="P-loop containing nucleoside triphosphate hydrolases"/>
    <property type="match status" value="1"/>
</dbReference>
<accession>A0A9D1FYP1</accession>
<dbReference type="Pfam" id="PF09397">
    <property type="entry name" value="FtsK_gamma"/>
    <property type="match status" value="1"/>
</dbReference>